<evidence type="ECO:0000313" key="2">
    <source>
        <dbReference type="EMBL" id="PKU31150.1"/>
    </source>
</evidence>
<gene>
    <name evidence="2" type="ORF">llap_18546</name>
</gene>
<dbReference type="EMBL" id="KZ513273">
    <property type="protein sequence ID" value="PKU31150.1"/>
    <property type="molecule type" value="Genomic_DNA"/>
</dbReference>
<dbReference type="SUPFAM" id="SSF56219">
    <property type="entry name" value="DNase I-like"/>
    <property type="match status" value="1"/>
</dbReference>
<dbReference type="PANTHER" id="PTHR33395:SF22">
    <property type="entry name" value="REVERSE TRANSCRIPTASE DOMAIN-CONTAINING PROTEIN"/>
    <property type="match status" value="1"/>
</dbReference>
<proteinExistence type="predicted"/>
<dbReference type="InterPro" id="IPR036691">
    <property type="entry name" value="Endo/exonu/phosph_ase_sf"/>
</dbReference>
<dbReference type="PANTHER" id="PTHR33395">
    <property type="entry name" value="TRANSCRIPTASE, PUTATIVE-RELATED-RELATED"/>
    <property type="match status" value="1"/>
</dbReference>
<dbReference type="Gene3D" id="3.60.10.10">
    <property type="entry name" value="Endonuclease/exonuclease/phosphatase"/>
    <property type="match status" value="1"/>
</dbReference>
<protein>
    <recommendedName>
        <fullName evidence="1">Endonuclease/exonuclease/phosphatase domain-containing protein</fullName>
    </recommendedName>
</protein>
<reference evidence="3" key="1">
    <citation type="submission" date="2017-11" db="EMBL/GenBank/DDBJ databases">
        <authorList>
            <person name="Lima N.C."/>
            <person name="Parody-Merino A.M."/>
            <person name="Battley P.F."/>
            <person name="Fidler A.E."/>
            <person name="Prosdocimi F."/>
        </authorList>
    </citation>
    <scope>NUCLEOTIDE SEQUENCE [LARGE SCALE GENOMIC DNA]</scope>
</reference>
<name>A0A2I0TBG7_LIMLA</name>
<dbReference type="GO" id="GO:0061343">
    <property type="term" value="P:cell adhesion involved in heart morphogenesis"/>
    <property type="evidence" value="ECO:0007669"/>
    <property type="project" value="TreeGrafter"/>
</dbReference>
<dbReference type="GO" id="GO:0003824">
    <property type="term" value="F:catalytic activity"/>
    <property type="evidence" value="ECO:0007669"/>
    <property type="project" value="InterPro"/>
</dbReference>
<organism evidence="2 3">
    <name type="scientific">Limosa lapponica baueri</name>
    <dbReference type="NCBI Taxonomy" id="1758121"/>
    <lineage>
        <taxon>Eukaryota</taxon>
        <taxon>Metazoa</taxon>
        <taxon>Chordata</taxon>
        <taxon>Craniata</taxon>
        <taxon>Vertebrata</taxon>
        <taxon>Euteleostomi</taxon>
        <taxon>Archelosauria</taxon>
        <taxon>Archosauria</taxon>
        <taxon>Dinosauria</taxon>
        <taxon>Saurischia</taxon>
        <taxon>Theropoda</taxon>
        <taxon>Coelurosauria</taxon>
        <taxon>Aves</taxon>
        <taxon>Neognathae</taxon>
        <taxon>Neoaves</taxon>
        <taxon>Charadriiformes</taxon>
        <taxon>Scolopacidae</taxon>
        <taxon>Limosa</taxon>
    </lineage>
</organism>
<dbReference type="Pfam" id="PF03372">
    <property type="entry name" value="Exo_endo_phos"/>
    <property type="match status" value="1"/>
</dbReference>
<sequence length="166" mass="19064">MAGGPTEVSLHQCMQHRQQQEELEAILLQESYDVVAITETWWDKSYDWSVAIDGYKLFRRDRRERRGGGVALYVKKWLECEELLLKNSCEQVKSLWVGIRDWDNKGSLVVGVYYRGLTTWSLLMMHSYSSLRRHHDHRLSSCWGILTTLTSVGKATRLAAGTPGSS</sequence>
<dbReference type="AlphaFoldDB" id="A0A2I0TBG7"/>
<feature type="domain" description="Endonuclease/exonuclease/phosphatase" evidence="1">
    <location>
        <begin position="19"/>
        <end position="81"/>
    </location>
</feature>
<reference evidence="3" key="2">
    <citation type="submission" date="2017-12" db="EMBL/GenBank/DDBJ databases">
        <title>Genome sequence of the Bar-tailed Godwit (Limosa lapponica baueri).</title>
        <authorList>
            <person name="Lima N.C.B."/>
            <person name="Parody-Merino A.M."/>
            <person name="Battley P.F."/>
            <person name="Fidler A.E."/>
            <person name="Prosdocimi F."/>
        </authorList>
    </citation>
    <scope>NUCLEOTIDE SEQUENCE [LARGE SCALE GENOMIC DNA]</scope>
</reference>
<evidence type="ECO:0000313" key="3">
    <source>
        <dbReference type="Proteomes" id="UP000233556"/>
    </source>
</evidence>
<dbReference type="GO" id="GO:0007508">
    <property type="term" value="P:larval heart development"/>
    <property type="evidence" value="ECO:0007669"/>
    <property type="project" value="TreeGrafter"/>
</dbReference>
<dbReference type="GO" id="GO:0031012">
    <property type="term" value="C:extracellular matrix"/>
    <property type="evidence" value="ECO:0007669"/>
    <property type="project" value="TreeGrafter"/>
</dbReference>
<dbReference type="Proteomes" id="UP000233556">
    <property type="component" value="Unassembled WGS sequence"/>
</dbReference>
<accession>A0A2I0TBG7</accession>
<evidence type="ECO:0000259" key="1">
    <source>
        <dbReference type="Pfam" id="PF03372"/>
    </source>
</evidence>
<keyword evidence="3" id="KW-1185">Reference proteome</keyword>
<dbReference type="InterPro" id="IPR005135">
    <property type="entry name" value="Endo/exonuclease/phosphatase"/>
</dbReference>